<dbReference type="AlphaFoldDB" id="A0A1R4FZQ9"/>
<dbReference type="Pfam" id="PF01476">
    <property type="entry name" value="LysM"/>
    <property type="match status" value="1"/>
</dbReference>
<reference evidence="3 4" key="1">
    <citation type="submission" date="2017-02" db="EMBL/GenBank/DDBJ databases">
        <authorList>
            <person name="Peterson S.W."/>
        </authorList>
    </citation>
    <scope>NUCLEOTIDE SEQUENCE [LARGE SCALE GENOMIC DNA]</scope>
    <source>
        <strain evidence="3 4">B Ar 00.02</strain>
    </source>
</reference>
<keyword evidence="1" id="KW-0472">Membrane</keyword>
<dbReference type="SMART" id="SM00257">
    <property type="entry name" value="LysM"/>
    <property type="match status" value="1"/>
</dbReference>
<dbReference type="InterPro" id="IPR018392">
    <property type="entry name" value="LysM"/>
</dbReference>
<organism evidence="3 4">
    <name type="scientific">Arthrobacter rhombi</name>
    <dbReference type="NCBI Taxonomy" id="71253"/>
    <lineage>
        <taxon>Bacteria</taxon>
        <taxon>Bacillati</taxon>
        <taxon>Actinomycetota</taxon>
        <taxon>Actinomycetes</taxon>
        <taxon>Micrococcales</taxon>
        <taxon>Micrococcaceae</taxon>
        <taxon>Arthrobacter</taxon>
    </lineage>
</organism>
<dbReference type="RefSeq" id="WP_086997330.1">
    <property type="nucleotide sequence ID" value="NZ_FUHW01000025.1"/>
</dbReference>
<dbReference type="SUPFAM" id="SSF54106">
    <property type="entry name" value="LysM domain"/>
    <property type="match status" value="1"/>
</dbReference>
<evidence type="ECO:0000259" key="2">
    <source>
        <dbReference type="SMART" id="SM00257"/>
    </source>
</evidence>
<keyword evidence="1" id="KW-0812">Transmembrane</keyword>
<keyword evidence="1" id="KW-1133">Transmembrane helix</keyword>
<gene>
    <name evidence="3" type="ORF">FM101_06810</name>
</gene>
<evidence type="ECO:0000256" key="1">
    <source>
        <dbReference type="SAM" id="Phobius"/>
    </source>
</evidence>
<keyword evidence="4" id="KW-1185">Reference proteome</keyword>
<dbReference type="Gene3D" id="3.10.350.10">
    <property type="entry name" value="LysM domain"/>
    <property type="match status" value="1"/>
</dbReference>
<sequence>MAQIALATPVFLNDDSVQTISSNPSKARSGRLTLTRRGRFILIGLPVMLVATTLLVLAGIFTAPVMASDASDTTSVEAQTVSVMEGDTVWALAAEFAPQRDRRDVVAEITEMNDLKGSVLVPGQQIFVPAGS</sequence>
<dbReference type="InterPro" id="IPR036779">
    <property type="entry name" value="LysM_dom_sf"/>
</dbReference>
<evidence type="ECO:0000313" key="4">
    <source>
        <dbReference type="Proteomes" id="UP000195913"/>
    </source>
</evidence>
<proteinExistence type="predicted"/>
<accession>A0A1R4FZQ9</accession>
<dbReference type="Proteomes" id="UP000195913">
    <property type="component" value="Unassembled WGS sequence"/>
</dbReference>
<feature type="domain" description="LysM" evidence="2">
    <location>
        <begin position="80"/>
        <end position="129"/>
    </location>
</feature>
<dbReference type="EMBL" id="FUHW01000025">
    <property type="protein sequence ID" value="SJM61416.1"/>
    <property type="molecule type" value="Genomic_DNA"/>
</dbReference>
<protein>
    <submittedName>
        <fullName evidence="3">POSSIBLE CONSERVED MEMBRANE PROTEIN</fullName>
    </submittedName>
</protein>
<name>A0A1R4FZQ9_9MICC</name>
<feature type="transmembrane region" description="Helical" evidence="1">
    <location>
        <begin position="40"/>
        <end position="61"/>
    </location>
</feature>
<evidence type="ECO:0000313" key="3">
    <source>
        <dbReference type="EMBL" id="SJM61416.1"/>
    </source>
</evidence>